<dbReference type="Gene3D" id="1.10.3210.10">
    <property type="entry name" value="Hypothetical protein af1432"/>
    <property type="match status" value="1"/>
</dbReference>
<dbReference type="SMART" id="SM00471">
    <property type="entry name" value="HDc"/>
    <property type="match status" value="1"/>
</dbReference>
<dbReference type="InterPro" id="IPR052340">
    <property type="entry name" value="RNase_Y/CdgJ"/>
</dbReference>
<name>A0A0D2HN11_9BACT</name>
<keyword evidence="2" id="KW-0378">Hydrolase</keyword>
<comment type="caution">
    <text evidence="4">The sequence shown here is derived from an EMBL/GenBank/DDBJ whole genome shotgun (WGS) entry which is preliminary data.</text>
</comment>
<dbReference type="GO" id="GO:0006935">
    <property type="term" value="P:chemotaxis"/>
    <property type="evidence" value="ECO:0007669"/>
    <property type="project" value="UniProtKB-KW"/>
</dbReference>
<dbReference type="PANTHER" id="PTHR33525">
    <property type="match status" value="1"/>
</dbReference>
<dbReference type="Pfam" id="PF08668">
    <property type="entry name" value="HDOD"/>
    <property type="match status" value="1"/>
</dbReference>
<gene>
    <name evidence="4" type="ORF">X474_21675</name>
</gene>
<dbReference type="Proteomes" id="UP000032233">
    <property type="component" value="Unassembled WGS sequence"/>
</dbReference>
<dbReference type="GO" id="GO:0050568">
    <property type="term" value="F:protein-glutamine glutaminase activity"/>
    <property type="evidence" value="ECO:0007669"/>
    <property type="project" value="InterPro"/>
</dbReference>
<dbReference type="AlphaFoldDB" id="A0A0D2HN11"/>
<dbReference type="Gene3D" id="3.30.1330.200">
    <property type="match status" value="1"/>
</dbReference>
<dbReference type="PROSITE" id="PS51833">
    <property type="entry name" value="HDOD"/>
    <property type="match status" value="1"/>
</dbReference>
<sequence length="447" mass="49601">MEQVINYEVVEPGGYKVIKDEKATLEAFLGASVGVCLADRLNKVGGMINLLLPKPLESADRSQPAKYAETGLPLLYKAICELGAKPENLTAWVAGGGSLTPDNLAHLDLGNRVRLEVERFLRAHSIKADFETQEHYSCKMELRGHDFSCNIRSLDIKSRRVPLKEVFLTPDKMELTFANIRPIKDIIFDLVIMINHGDYHFSKLAEMLSEDQVLAAKVLRQCNSSFFGLRFKVDSLDRALAVLGEQNIVRLLLAAGVEDSFSRVRDGYSLAKGGLFRHSLGTGILAAALAEKTALVPRDVAYTAGLMHDLGKVALDQHAEKTRNFLLRATHDLGHTLMEVEQKIFGQDHATVGYWLAVRWGLPENICEVIEKHHAPHEANLQPELVQLVNLADLLMSRYAPGLEIERMAHDDIYAKLSSLGIKPDAIEGLMASLPAGFFNNKPEEFV</sequence>
<reference evidence="4 5" key="1">
    <citation type="submission" date="2013-11" db="EMBL/GenBank/DDBJ databases">
        <title>Metagenomic analysis of a methanogenic consortium involved in long chain n-alkane degradation.</title>
        <authorList>
            <person name="Davidova I.A."/>
            <person name="Callaghan A.V."/>
            <person name="Wawrik B."/>
            <person name="Pruitt S."/>
            <person name="Marks C."/>
            <person name="Duncan K.E."/>
            <person name="Suflita J.M."/>
        </authorList>
    </citation>
    <scope>NUCLEOTIDE SEQUENCE [LARGE SCALE GENOMIC DNA]</scope>
    <source>
        <strain evidence="4 5">SPR</strain>
    </source>
</reference>
<dbReference type="InterPro" id="IPR003607">
    <property type="entry name" value="HD/PDEase_dom"/>
</dbReference>
<dbReference type="STRING" id="1429043.X474_21675"/>
<dbReference type="InParanoid" id="A0A0D2HN11"/>
<organism evidence="4 5">
    <name type="scientific">Dethiosulfatarculus sandiegensis</name>
    <dbReference type="NCBI Taxonomy" id="1429043"/>
    <lineage>
        <taxon>Bacteria</taxon>
        <taxon>Pseudomonadati</taxon>
        <taxon>Thermodesulfobacteriota</taxon>
        <taxon>Desulfarculia</taxon>
        <taxon>Desulfarculales</taxon>
        <taxon>Desulfarculaceae</taxon>
        <taxon>Dethiosulfatarculus</taxon>
    </lineage>
</organism>
<feature type="domain" description="HDOD" evidence="3">
    <location>
        <begin position="180"/>
        <end position="376"/>
    </location>
</feature>
<dbReference type="CDD" id="cd00077">
    <property type="entry name" value="HDc"/>
    <property type="match status" value="1"/>
</dbReference>
<dbReference type="InterPro" id="IPR013976">
    <property type="entry name" value="HDOD"/>
</dbReference>
<dbReference type="InterPro" id="IPR038592">
    <property type="entry name" value="CheD-like_sf"/>
</dbReference>
<dbReference type="RefSeq" id="WP_044351299.1">
    <property type="nucleotide sequence ID" value="NZ_AZAC01000037.1"/>
</dbReference>
<dbReference type="InterPro" id="IPR006675">
    <property type="entry name" value="HDIG_dom"/>
</dbReference>
<dbReference type="EMBL" id="AZAC01000037">
    <property type="protein sequence ID" value="KIX11943.1"/>
    <property type="molecule type" value="Genomic_DNA"/>
</dbReference>
<keyword evidence="5" id="KW-1185">Reference proteome</keyword>
<evidence type="ECO:0000313" key="5">
    <source>
        <dbReference type="Proteomes" id="UP000032233"/>
    </source>
</evidence>
<dbReference type="CDD" id="cd16352">
    <property type="entry name" value="CheD"/>
    <property type="match status" value="1"/>
</dbReference>
<dbReference type="InterPro" id="IPR005659">
    <property type="entry name" value="Chemorcpt_Glu_NH3ase_CheD"/>
</dbReference>
<proteinExistence type="predicted"/>
<dbReference type="Pfam" id="PF03975">
    <property type="entry name" value="CheD"/>
    <property type="match status" value="1"/>
</dbReference>
<dbReference type="NCBIfam" id="TIGR00277">
    <property type="entry name" value="HDIG"/>
    <property type="match status" value="1"/>
</dbReference>
<dbReference type="InterPro" id="IPR011324">
    <property type="entry name" value="Cytotoxic_necrot_fac-like_cat"/>
</dbReference>
<evidence type="ECO:0000256" key="1">
    <source>
        <dbReference type="ARBA" id="ARBA00022500"/>
    </source>
</evidence>
<dbReference type="SUPFAM" id="SSF109604">
    <property type="entry name" value="HD-domain/PDEase-like"/>
    <property type="match status" value="1"/>
</dbReference>
<keyword evidence="1" id="KW-0145">Chemotaxis</keyword>
<dbReference type="PANTHER" id="PTHR33525:SF3">
    <property type="entry name" value="RIBONUCLEASE Y"/>
    <property type="match status" value="1"/>
</dbReference>
<evidence type="ECO:0000313" key="4">
    <source>
        <dbReference type="EMBL" id="KIX11943.1"/>
    </source>
</evidence>
<dbReference type="OrthoDB" id="9803649at2"/>
<evidence type="ECO:0000259" key="3">
    <source>
        <dbReference type="PROSITE" id="PS51833"/>
    </source>
</evidence>
<dbReference type="SUPFAM" id="SSF64438">
    <property type="entry name" value="CNF1/YfiH-like putative cysteine hydrolases"/>
    <property type="match status" value="1"/>
</dbReference>
<accession>A0A0D2HN11</accession>
<protein>
    <recommendedName>
        <fullName evidence="3">HDOD domain-containing protein</fullName>
    </recommendedName>
</protein>
<evidence type="ECO:0000256" key="2">
    <source>
        <dbReference type="ARBA" id="ARBA00022801"/>
    </source>
</evidence>